<dbReference type="InterPro" id="IPR017850">
    <property type="entry name" value="Alkaline_phosphatase_core_sf"/>
</dbReference>
<keyword evidence="3 5" id="KW-0378">Hydrolase</keyword>
<keyword evidence="10" id="KW-1185">Reference proteome</keyword>
<dbReference type="SUPFAM" id="SSF53649">
    <property type="entry name" value="Alkaline phosphatase-like"/>
    <property type="match status" value="1"/>
</dbReference>
<accession>A0AAD6BX38</accession>
<evidence type="ECO:0000256" key="1">
    <source>
        <dbReference type="ARBA" id="ARBA00008779"/>
    </source>
</evidence>
<dbReference type="EC" id="3.1.6.1" evidence="5"/>
<dbReference type="GO" id="GO:0005539">
    <property type="term" value="F:glycosaminoglycan binding"/>
    <property type="evidence" value="ECO:0007669"/>
    <property type="project" value="TreeGrafter"/>
</dbReference>
<dbReference type="Proteomes" id="UP001213681">
    <property type="component" value="Unassembled WGS sequence"/>
</dbReference>
<evidence type="ECO:0000256" key="4">
    <source>
        <dbReference type="ARBA" id="ARBA00023180"/>
    </source>
</evidence>
<comment type="caution">
    <text evidence="9">The sequence shown here is derived from an EMBL/GenBank/DDBJ whole genome shotgun (WGS) entry which is preliminary data.</text>
</comment>
<comment type="similarity">
    <text evidence="1 5">Belongs to the sulfatase family.</text>
</comment>
<evidence type="ECO:0000256" key="3">
    <source>
        <dbReference type="ARBA" id="ARBA00022801"/>
    </source>
</evidence>
<dbReference type="EMBL" id="JAPVEA010000009">
    <property type="protein sequence ID" value="KAJ5433314.1"/>
    <property type="molecule type" value="Genomic_DNA"/>
</dbReference>
<evidence type="ECO:0000259" key="8">
    <source>
        <dbReference type="Pfam" id="PF00884"/>
    </source>
</evidence>
<proteinExistence type="inferred from homology"/>
<dbReference type="GO" id="GO:0018958">
    <property type="term" value="P:phenol-containing compound metabolic process"/>
    <property type="evidence" value="ECO:0007669"/>
    <property type="project" value="InterPro"/>
</dbReference>
<dbReference type="InterPro" id="IPR024607">
    <property type="entry name" value="Sulfatase_CS"/>
</dbReference>
<dbReference type="AlphaFoldDB" id="A0AAD6BX38"/>
<feature type="chain" id="PRO_5042147766" description="Arylsulfatase" evidence="7">
    <location>
        <begin position="20"/>
        <end position="569"/>
    </location>
</feature>
<sequence length="569" mass="64382">MKLGVTTIVPLLMGTAALAADAASKPNFIIILTDDQDLRMGSMDHLPKVKKYLTDEGMFFNHHYATVALCCPSRASMWTGKAAHNTKITDLKPPYGGYPKFILEGYNKKWLPIWIREAGYKTYFTGKLMNQHNIDNYKDGLGDMGLDGHDFMIEPGTYQYVNTTIQHNMDKPVSHPGQYATDLLADLSISWIDDAAEKKSPFFLAINPVNPHGNYDWNNGKPRWTAPVPADRHKDDFPGAIVPRDTKNYNPDSPSGASWVHGLDKLDDSTIKDNDNHYRRRLQALQAVDDLVEKTIQRLEYHNMLDNTYIIYTSDNGFHISQHRLTPGKRCPYEEDVNVPLVIRGPKVPKGKTVDFVTSHLDIAPTVVNWAGAKGPGDFDGAVIPADGTPGSQEPWEHVQVEHWGLVSDKDNVPKDLIGKVNTYKAIRVIGPKYNLYYAVWCDGDHEVYNMATDPYQMNNLYNSSQTVLGALMKKLEDRLDALTLVLKSCAGDSCRQPWEQLHKDGKVKTLVDALKPEFDDFYKNQNKVKFAQCAKSYFVQNELPIKYHTYRKDGSIQDRDVDWWMHAG</sequence>
<dbReference type="InterPro" id="IPR000917">
    <property type="entry name" value="Sulfatase_N"/>
</dbReference>
<evidence type="ECO:0000256" key="7">
    <source>
        <dbReference type="SAM" id="SignalP"/>
    </source>
</evidence>
<dbReference type="CDD" id="cd16147">
    <property type="entry name" value="G6S"/>
    <property type="match status" value="1"/>
</dbReference>
<evidence type="ECO:0000256" key="2">
    <source>
        <dbReference type="ARBA" id="ARBA00022729"/>
    </source>
</evidence>
<dbReference type="GeneID" id="81606095"/>
<reference evidence="9" key="2">
    <citation type="journal article" date="2023" name="IMA Fungus">
        <title>Comparative genomic study of the Penicillium genus elucidates a diverse pangenome and 15 lateral gene transfer events.</title>
        <authorList>
            <person name="Petersen C."/>
            <person name="Sorensen T."/>
            <person name="Nielsen M.R."/>
            <person name="Sondergaard T.E."/>
            <person name="Sorensen J.L."/>
            <person name="Fitzpatrick D.A."/>
            <person name="Frisvad J.C."/>
            <person name="Nielsen K.L."/>
        </authorList>
    </citation>
    <scope>NUCLEOTIDE SEQUENCE</scope>
    <source>
        <strain evidence="9">IBT 16125</strain>
    </source>
</reference>
<keyword evidence="2 7" id="KW-0732">Signal</keyword>
<feature type="signal peptide" evidence="7">
    <location>
        <begin position="1"/>
        <end position="19"/>
    </location>
</feature>
<dbReference type="PANTHER" id="PTHR43108:SF8">
    <property type="entry name" value="SD21168P"/>
    <property type="match status" value="1"/>
</dbReference>
<evidence type="ECO:0000313" key="10">
    <source>
        <dbReference type="Proteomes" id="UP001213681"/>
    </source>
</evidence>
<dbReference type="RefSeq" id="XP_056760606.1">
    <property type="nucleotide sequence ID" value="XM_056915852.1"/>
</dbReference>
<feature type="modified residue" description="3-oxoalanine (Cys)" evidence="6">
    <location>
        <position position="70"/>
    </location>
</feature>
<evidence type="ECO:0000313" key="9">
    <source>
        <dbReference type="EMBL" id="KAJ5433314.1"/>
    </source>
</evidence>
<dbReference type="GO" id="GO:0004065">
    <property type="term" value="F:arylsulfatase activity"/>
    <property type="evidence" value="ECO:0007669"/>
    <property type="project" value="UniProtKB-UniRule"/>
</dbReference>
<organism evidence="9 10">
    <name type="scientific">Penicillium daleae</name>
    <dbReference type="NCBI Taxonomy" id="63821"/>
    <lineage>
        <taxon>Eukaryota</taxon>
        <taxon>Fungi</taxon>
        <taxon>Dikarya</taxon>
        <taxon>Ascomycota</taxon>
        <taxon>Pezizomycotina</taxon>
        <taxon>Eurotiomycetes</taxon>
        <taxon>Eurotiomycetidae</taxon>
        <taxon>Eurotiales</taxon>
        <taxon>Aspergillaceae</taxon>
        <taxon>Penicillium</taxon>
    </lineage>
</organism>
<comment type="PTM">
    <text evidence="6">The conversion to 3-oxoalanine (also known as C-formylglycine, FGly), of a serine or cysteine residue in prokaryotes and of a cysteine residue in eukaryotes, is critical for catalytic activity.</text>
</comment>
<gene>
    <name evidence="9" type="ORF">N7458_012470</name>
</gene>
<dbReference type="Gene3D" id="3.40.720.10">
    <property type="entry name" value="Alkaline Phosphatase, subunit A"/>
    <property type="match status" value="1"/>
</dbReference>
<dbReference type="GO" id="GO:0008449">
    <property type="term" value="F:N-acetylglucosamine-6-sulfatase activity"/>
    <property type="evidence" value="ECO:0007669"/>
    <property type="project" value="TreeGrafter"/>
</dbReference>
<name>A0AAD6BX38_9EURO</name>
<dbReference type="PIRSF" id="PIRSF000972">
    <property type="entry name" value="Arylsulf_plant"/>
    <property type="match status" value="1"/>
</dbReference>
<keyword evidence="4" id="KW-0325">Glycoprotein</keyword>
<evidence type="ECO:0000256" key="5">
    <source>
        <dbReference type="PIRNR" id="PIRNR000972"/>
    </source>
</evidence>
<protein>
    <recommendedName>
        <fullName evidence="5">Arylsulfatase</fullName>
        <shortName evidence="5">AS</shortName>
        <ecNumber evidence="5">3.1.6.1</ecNumber>
    </recommendedName>
    <alternativeName>
        <fullName evidence="5">Aryl-sulfate sulphohydrolase</fullName>
    </alternativeName>
</protein>
<feature type="domain" description="Sulfatase N-terminal" evidence="8">
    <location>
        <begin position="26"/>
        <end position="373"/>
    </location>
</feature>
<reference evidence="9" key="1">
    <citation type="submission" date="2022-12" db="EMBL/GenBank/DDBJ databases">
        <authorList>
            <person name="Petersen C."/>
        </authorList>
    </citation>
    <scope>NUCLEOTIDE SEQUENCE</scope>
    <source>
        <strain evidence="9">IBT 16125</strain>
    </source>
</reference>
<dbReference type="PANTHER" id="PTHR43108">
    <property type="entry name" value="N-ACETYLGLUCOSAMINE-6-SULFATASE FAMILY MEMBER"/>
    <property type="match status" value="1"/>
</dbReference>
<comment type="catalytic activity">
    <reaction evidence="5">
        <text>an aryl sulfate + H2O = a phenol + sulfate + H(+)</text>
        <dbReference type="Rhea" id="RHEA:17261"/>
        <dbReference type="ChEBI" id="CHEBI:15377"/>
        <dbReference type="ChEBI" id="CHEBI:15378"/>
        <dbReference type="ChEBI" id="CHEBI:16189"/>
        <dbReference type="ChEBI" id="CHEBI:33853"/>
        <dbReference type="ChEBI" id="CHEBI:140317"/>
        <dbReference type="EC" id="3.1.6.1"/>
    </reaction>
</comment>
<dbReference type="InterPro" id="IPR012083">
    <property type="entry name" value="Arylsulfatase"/>
</dbReference>
<evidence type="ECO:0000256" key="6">
    <source>
        <dbReference type="PIRSR" id="PIRSR000972-50"/>
    </source>
</evidence>
<dbReference type="Pfam" id="PF00884">
    <property type="entry name" value="Sulfatase"/>
    <property type="match status" value="1"/>
</dbReference>
<dbReference type="PROSITE" id="PS00523">
    <property type="entry name" value="SULFATASE_1"/>
    <property type="match status" value="1"/>
</dbReference>